<feature type="chain" id="PRO_5046008946" description="MORN repeat variant" evidence="1">
    <location>
        <begin position="24"/>
        <end position="265"/>
    </location>
</feature>
<sequence length="265" mass="30757">MNVQSRAYVLIIVMLCIASIDCAAQVKMPQLISYSSSECEEIYYQNRRKVQNRILNHTITDSSQVYKVFVATNCERTAEGEIKFINDTLKLRHHGVWEFSEEIEKINDSITIVTEIRIEELVECDCAYELVYEISGLKTQPQIVTLNGETITNTKHKYKVRRKAPKFDIVDNDTINLIDIYGLKQKTHVVLRPDGKLLSKIYYVDEKPMSGLAKVRYNTNGFDRIEMHLENGNYTKRIYYKNGKLFKTCDTEGAFEDDTNCFFVK</sequence>
<name>A0ABW5ZMZ3_9FLAO</name>
<accession>A0ABW5ZMZ3</accession>
<proteinExistence type="predicted"/>
<feature type="signal peptide" evidence="1">
    <location>
        <begin position="1"/>
        <end position="23"/>
    </location>
</feature>
<dbReference type="EMBL" id="JBHUOS010000001">
    <property type="protein sequence ID" value="MFD2914334.1"/>
    <property type="molecule type" value="Genomic_DNA"/>
</dbReference>
<reference evidence="3" key="1">
    <citation type="journal article" date="2019" name="Int. J. Syst. Evol. Microbiol.">
        <title>The Global Catalogue of Microorganisms (GCM) 10K type strain sequencing project: providing services to taxonomists for standard genome sequencing and annotation.</title>
        <authorList>
            <consortium name="The Broad Institute Genomics Platform"/>
            <consortium name="The Broad Institute Genome Sequencing Center for Infectious Disease"/>
            <person name="Wu L."/>
            <person name="Ma J."/>
        </authorList>
    </citation>
    <scope>NUCLEOTIDE SEQUENCE [LARGE SCALE GENOMIC DNA]</scope>
    <source>
        <strain evidence="3">KCTC 32514</strain>
    </source>
</reference>
<evidence type="ECO:0008006" key="4">
    <source>
        <dbReference type="Google" id="ProtNLM"/>
    </source>
</evidence>
<evidence type="ECO:0000313" key="3">
    <source>
        <dbReference type="Proteomes" id="UP001597548"/>
    </source>
</evidence>
<evidence type="ECO:0000256" key="1">
    <source>
        <dbReference type="SAM" id="SignalP"/>
    </source>
</evidence>
<evidence type="ECO:0000313" key="2">
    <source>
        <dbReference type="EMBL" id="MFD2914334.1"/>
    </source>
</evidence>
<keyword evidence="1" id="KW-0732">Signal</keyword>
<protein>
    <recommendedName>
        <fullName evidence="4">MORN repeat variant</fullName>
    </recommendedName>
</protein>
<comment type="caution">
    <text evidence="2">The sequence shown here is derived from an EMBL/GenBank/DDBJ whole genome shotgun (WGS) entry which is preliminary data.</text>
</comment>
<dbReference type="Proteomes" id="UP001597548">
    <property type="component" value="Unassembled WGS sequence"/>
</dbReference>
<organism evidence="2 3">
    <name type="scientific">Psychroserpens luteus</name>
    <dbReference type="NCBI Taxonomy" id="1434066"/>
    <lineage>
        <taxon>Bacteria</taxon>
        <taxon>Pseudomonadati</taxon>
        <taxon>Bacteroidota</taxon>
        <taxon>Flavobacteriia</taxon>
        <taxon>Flavobacteriales</taxon>
        <taxon>Flavobacteriaceae</taxon>
        <taxon>Psychroserpens</taxon>
    </lineage>
</organism>
<gene>
    <name evidence="2" type="ORF">ACFS29_01680</name>
</gene>
<keyword evidence="3" id="KW-1185">Reference proteome</keyword>